<dbReference type="InterPro" id="IPR013216">
    <property type="entry name" value="Methyltransf_11"/>
</dbReference>
<proteinExistence type="predicted"/>
<evidence type="ECO:0000313" key="3">
    <source>
        <dbReference type="EMBL" id="MXO75501.1"/>
    </source>
</evidence>
<organism evidence="3 4">
    <name type="scientific">Tsuneonella aeria</name>
    <dbReference type="NCBI Taxonomy" id="1837929"/>
    <lineage>
        <taxon>Bacteria</taxon>
        <taxon>Pseudomonadati</taxon>
        <taxon>Pseudomonadota</taxon>
        <taxon>Alphaproteobacteria</taxon>
        <taxon>Sphingomonadales</taxon>
        <taxon>Erythrobacteraceae</taxon>
        <taxon>Tsuneonella</taxon>
    </lineage>
</organism>
<keyword evidence="4" id="KW-1185">Reference proteome</keyword>
<dbReference type="EMBL" id="WTZA01000001">
    <property type="protein sequence ID" value="MXO75501.1"/>
    <property type="molecule type" value="Genomic_DNA"/>
</dbReference>
<evidence type="ECO:0000256" key="1">
    <source>
        <dbReference type="ARBA" id="ARBA00022679"/>
    </source>
</evidence>
<feature type="domain" description="Methyltransferase type 11" evidence="2">
    <location>
        <begin position="55"/>
        <end position="137"/>
    </location>
</feature>
<protein>
    <submittedName>
        <fullName evidence="3">Methyltransferase domain-containing protein</fullName>
    </submittedName>
</protein>
<accession>A0A6I4TDX0</accession>
<dbReference type="PANTHER" id="PTHR43861:SF3">
    <property type="entry name" value="PUTATIVE (AFU_ORTHOLOGUE AFUA_2G14390)-RELATED"/>
    <property type="match status" value="1"/>
</dbReference>
<dbReference type="RefSeq" id="WP_160611136.1">
    <property type="nucleotide sequence ID" value="NZ_WTZA01000001.1"/>
</dbReference>
<evidence type="ECO:0000259" key="2">
    <source>
        <dbReference type="Pfam" id="PF08241"/>
    </source>
</evidence>
<dbReference type="Proteomes" id="UP000439522">
    <property type="component" value="Unassembled WGS sequence"/>
</dbReference>
<comment type="caution">
    <text evidence="3">The sequence shown here is derived from an EMBL/GenBank/DDBJ whole genome shotgun (WGS) entry which is preliminary data.</text>
</comment>
<keyword evidence="3" id="KW-0489">Methyltransferase</keyword>
<dbReference type="OrthoDB" id="9782855at2"/>
<dbReference type="InterPro" id="IPR029063">
    <property type="entry name" value="SAM-dependent_MTases_sf"/>
</dbReference>
<dbReference type="GO" id="GO:0008757">
    <property type="term" value="F:S-adenosylmethionine-dependent methyltransferase activity"/>
    <property type="evidence" value="ECO:0007669"/>
    <property type="project" value="InterPro"/>
</dbReference>
<keyword evidence="1 3" id="KW-0808">Transferase</keyword>
<dbReference type="CDD" id="cd02440">
    <property type="entry name" value="AdoMet_MTases"/>
    <property type="match status" value="1"/>
</dbReference>
<dbReference type="AlphaFoldDB" id="A0A6I4TDX0"/>
<evidence type="ECO:0000313" key="4">
    <source>
        <dbReference type="Proteomes" id="UP000439522"/>
    </source>
</evidence>
<dbReference type="SUPFAM" id="SSF53335">
    <property type="entry name" value="S-adenosyl-L-methionine-dependent methyltransferases"/>
    <property type="match status" value="1"/>
</dbReference>
<reference evidence="3 4" key="1">
    <citation type="submission" date="2019-12" db="EMBL/GenBank/DDBJ databases">
        <title>Genomic-based taxomic classification of the family Erythrobacteraceae.</title>
        <authorList>
            <person name="Xu L."/>
        </authorList>
    </citation>
    <scope>NUCLEOTIDE SEQUENCE [LARGE SCALE GENOMIC DNA]</scope>
    <source>
        <strain evidence="3 4">100921-2</strain>
    </source>
</reference>
<dbReference type="GO" id="GO:0032259">
    <property type="term" value="P:methylation"/>
    <property type="evidence" value="ECO:0007669"/>
    <property type="project" value="UniProtKB-KW"/>
</dbReference>
<dbReference type="PANTHER" id="PTHR43861">
    <property type="entry name" value="TRANS-ACONITATE 2-METHYLTRANSFERASE-RELATED"/>
    <property type="match status" value="1"/>
</dbReference>
<dbReference type="Gene3D" id="3.40.50.150">
    <property type="entry name" value="Vaccinia Virus protein VP39"/>
    <property type="match status" value="1"/>
</dbReference>
<sequence>MGKARTMSYADAQSNYCDEAGKAYLDQRTGAASDRVQAMRAALFSDIGGDEYTVLDFGCGTGGVLSRTPAARRVGVEIGTEAGALASKAGIEVYTDLADLPTDSVDRAISFHAIEHTESPASILREIVRVVRPGGRVRLVVPGENPRDPRQSSWRPNDDMHLYTWTPLIFGNLAKVAGFSEIATRVEPMTTGSRIVRIASVVPPVRNWLHQRVATRLNSWNVILDAAVAA</sequence>
<gene>
    <name evidence="3" type="ORF">GRI40_09765</name>
</gene>
<name>A0A6I4TDX0_9SPHN</name>
<dbReference type="Pfam" id="PF08241">
    <property type="entry name" value="Methyltransf_11"/>
    <property type="match status" value="1"/>
</dbReference>